<evidence type="ECO:0000256" key="6">
    <source>
        <dbReference type="ARBA" id="ARBA00029440"/>
    </source>
</evidence>
<evidence type="ECO:0000256" key="3">
    <source>
        <dbReference type="ARBA" id="ARBA00022605"/>
    </source>
</evidence>
<dbReference type="EMBL" id="CP058559">
    <property type="protein sequence ID" value="QNO13450.1"/>
    <property type="molecule type" value="Genomic_DNA"/>
</dbReference>
<dbReference type="NCBIfam" id="NF002325">
    <property type="entry name" value="PRK01278.1"/>
    <property type="match status" value="1"/>
</dbReference>
<dbReference type="NCBIfam" id="TIGR00707">
    <property type="entry name" value="argD"/>
    <property type="match status" value="1"/>
</dbReference>
<keyword evidence="3" id="KW-0028">Amino-acid biosynthesis</keyword>
<evidence type="ECO:0000256" key="2">
    <source>
        <dbReference type="ARBA" id="ARBA00022576"/>
    </source>
</evidence>
<comment type="cofactor">
    <cofactor evidence="1">
        <name>pyridoxal 5'-phosphate</name>
        <dbReference type="ChEBI" id="CHEBI:597326"/>
    </cofactor>
</comment>
<comment type="similarity">
    <text evidence="7">Belongs to the class-III pyridoxal-phosphate-dependent aminotransferase family.</text>
</comment>
<keyword evidence="4" id="KW-0808">Transferase</keyword>
<dbReference type="GO" id="GO:0030170">
    <property type="term" value="F:pyridoxal phosphate binding"/>
    <property type="evidence" value="ECO:0007669"/>
    <property type="project" value="InterPro"/>
</dbReference>
<sequence length="402" mass="44600">MENIFSHDKECILNLYNRMNLHIVKGEGSYLYDDQGNKYLDMFSGIAVNNLGHGKTEIKEAITKQLENYIHLSNFFVSEPVVNLAKLLVENSFASKVFFANSGTEANEGALKLVKKYGKSISEDKVEILSFYNSFHGRTFGGMTLTGQDKYKESFAPVIPHVKHIEFNSIEELRSQVSDKTCGFFLEIIQGEGGIREVSQAFIDELLLLSKKHNFLIVVDEIQTGLGRAGDLFAYEKYGFSPDVVTLAKSLGGGLPIGAMLVGQHLEKVLVPGDHGSTFGGNPMACAVGESILNTITKENFLKEVKAKSTYLVEKLKEMQQGYPHVIKDIRGRGFIIGIEVGQQANEIKTKAIAHGLLLNVTSGTVIRLLPALTITYLEINEFLREFKNIIRGLENCHDSVK</sequence>
<dbReference type="InterPro" id="IPR005814">
    <property type="entry name" value="Aminotrans_3"/>
</dbReference>
<keyword evidence="2" id="KW-0032">Aminotransferase</keyword>
<evidence type="ECO:0000256" key="1">
    <source>
        <dbReference type="ARBA" id="ARBA00001933"/>
    </source>
</evidence>
<dbReference type="GO" id="GO:0006526">
    <property type="term" value="P:L-arginine biosynthetic process"/>
    <property type="evidence" value="ECO:0007669"/>
    <property type="project" value="UniProtKB-ARBA"/>
</dbReference>
<dbReference type="InterPro" id="IPR049704">
    <property type="entry name" value="Aminotrans_3_PPA_site"/>
</dbReference>
<protein>
    <submittedName>
        <fullName evidence="8">Acetylornithine/succinylornithine family transaminase</fullName>
    </submittedName>
</protein>
<name>A0A7G9W438_ALKCA</name>
<evidence type="ECO:0000256" key="7">
    <source>
        <dbReference type="RuleBase" id="RU003560"/>
    </source>
</evidence>
<dbReference type="GO" id="GO:0042802">
    <property type="term" value="F:identical protein binding"/>
    <property type="evidence" value="ECO:0007669"/>
    <property type="project" value="TreeGrafter"/>
</dbReference>
<evidence type="ECO:0000313" key="8">
    <source>
        <dbReference type="EMBL" id="QNO13450.1"/>
    </source>
</evidence>
<gene>
    <name evidence="8" type="ORF">HYG86_01005</name>
</gene>
<dbReference type="InterPro" id="IPR015424">
    <property type="entry name" value="PyrdxlP-dep_Trfase"/>
</dbReference>
<dbReference type="InterPro" id="IPR015422">
    <property type="entry name" value="PyrdxlP-dep_Trfase_small"/>
</dbReference>
<organism evidence="8 9">
    <name type="scientific">Alkalicella caledoniensis</name>
    <dbReference type="NCBI Taxonomy" id="2731377"/>
    <lineage>
        <taxon>Bacteria</taxon>
        <taxon>Bacillati</taxon>
        <taxon>Bacillota</taxon>
        <taxon>Clostridia</taxon>
        <taxon>Eubacteriales</taxon>
        <taxon>Proteinivoracaceae</taxon>
        <taxon>Alkalicella</taxon>
    </lineage>
</organism>
<dbReference type="InterPro" id="IPR015421">
    <property type="entry name" value="PyrdxlP-dep_Trfase_major"/>
</dbReference>
<dbReference type="InterPro" id="IPR004636">
    <property type="entry name" value="AcOrn/SuccOrn_fam"/>
</dbReference>
<dbReference type="Proteomes" id="UP000516160">
    <property type="component" value="Chromosome"/>
</dbReference>
<dbReference type="GO" id="GO:0008483">
    <property type="term" value="F:transaminase activity"/>
    <property type="evidence" value="ECO:0007669"/>
    <property type="project" value="UniProtKB-KW"/>
</dbReference>
<evidence type="ECO:0000313" key="9">
    <source>
        <dbReference type="Proteomes" id="UP000516160"/>
    </source>
</evidence>
<dbReference type="RefSeq" id="WP_213167118.1">
    <property type="nucleotide sequence ID" value="NZ_CP058559.1"/>
</dbReference>
<accession>A0A7G9W438</accession>
<dbReference type="FunFam" id="3.40.640.10:FF:000004">
    <property type="entry name" value="Acetylornithine aminotransferase"/>
    <property type="match status" value="1"/>
</dbReference>
<dbReference type="Gene3D" id="3.90.1150.10">
    <property type="entry name" value="Aspartate Aminotransferase, domain 1"/>
    <property type="match status" value="1"/>
</dbReference>
<dbReference type="KEGG" id="acae:HYG86_01005"/>
<evidence type="ECO:0000256" key="4">
    <source>
        <dbReference type="ARBA" id="ARBA00022679"/>
    </source>
</evidence>
<dbReference type="AlphaFoldDB" id="A0A7G9W438"/>
<dbReference type="PIRSF" id="PIRSF000521">
    <property type="entry name" value="Transaminase_4ab_Lys_Orn"/>
    <property type="match status" value="1"/>
</dbReference>
<evidence type="ECO:0000256" key="5">
    <source>
        <dbReference type="ARBA" id="ARBA00022898"/>
    </source>
</evidence>
<dbReference type="CDD" id="cd00610">
    <property type="entry name" value="OAT_like"/>
    <property type="match status" value="1"/>
</dbReference>
<reference evidence="8 9" key="1">
    <citation type="submission" date="2020-07" db="EMBL/GenBank/DDBJ databases">
        <title>Alkalicella. sp. LB2 genome.</title>
        <authorList>
            <person name="Postec A."/>
            <person name="Quemeneur M."/>
        </authorList>
    </citation>
    <scope>NUCLEOTIDE SEQUENCE [LARGE SCALE GENOMIC DNA]</scope>
    <source>
        <strain evidence="8 9">LB2</strain>
    </source>
</reference>
<comment type="pathway">
    <text evidence="6">Amino-acid biosynthesis.</text>
</comment>
<dbReference type="PANTHER" id="PTHR11986:SF79">
    <property type="entry name" value="ACETYLORNITHINE AMINOTRANSFERASE, MITOCHONDRIAL"/>
    <property type="match status" value="1"/>
</dbReference>
<keyword evidence="9" id="KW-1185">Reference proteome</keyword>
<dbReference type="PROSITE" id="PS00600">
    <property type="entry name" value="AA_TRANSFER_CLASS_3"/>
    <property type="match status" value="1"/>
</dbReference>
<dbReference type="InterPro" id="IPR050103">
    <property type="entry name" value="Class-III_PLP-dep_AT"/>
</dbReference>
<proteinExistence type="inferred from homology"/>
<keyword evidence="5 7" id="KW-0663">Pyridoxal phosphate</keyword>
<dbReference type="Gene3D" id="3.40.640.10">
    <property type="entry name" value="Type I PLP-dependent aspartate aminotransferase-like (Major domain)"/>
    <property type="match status" value="1"/>
</dbReference>
<dbReference type="PANTHER" id="PTHR11986">
    <property type="entry name" value="AMINOTRANSFERASE CLASS III"/>
    <property type="match status" value="1"/>
</dbReference>
<dbReference type="SUPFAM" id="SSF53383">
    <property type="entry name" value="PLP-dependent transferases"/>
    <property type="match status" value="1"/>
</dbReference>
<dbReference type="Pfam" id="PF00202">
    <property type="entry name" value="Aminotran_3"/>
    <property type="match status" value="1"/>
</dbReference>